<organism evidence="2 3">
    <name type="scientific">Amycolatopsis suaedae</name>
    <dbReference type="NCBI Taxonomy" id="2510978"/>
    <lineage>
        <taxon>Bacteria</taxon>
        <taxon>Bacillati</taxon>
        <taxon>Actinomycetota</taxon>
        <taxon>Actinomycetes</taxon>
        <taxon>Pseudonocardiales</taxon>
        <taxon>Pseudonocardiaceae</taxon>
        <taxon>Amycolatopsis</taxon>
    </lineage>
</organism>
<sequence length="203" mass="22584">MTPPGGLWLPSAVNPSVLVDTPELVGQDVLLTPLDERWLGETAALVAEPEVRRLTGTHPTFTPDQVRGHLAELPSRPDRAGWAVRRGTDGGYVGEVVLQDLDVPNQSMSFRIALSSRQLGRGYGTEATRLVLDFGFDVVGLHRIALEVFAFNPRAAHVYRKCGFRQEGVRRHALYWDGEWVDAIDMSVLATDSRLRWARAQTR</sequence>
<keyword evidence="3" id="KW-1185">Reference proteome</keyword>
<dbReference type="GO" id="GO:0016747">
    <property type="term" value="F:acyltransferase activity, transferring groups other than amino-acyl groups"/>
    <property type="evidence" value="ECO:0007669"/>
    <property type="project" value="InterPro"/>
</dbReference>
<dbReference type="Proteomes" id="UP000292003">
    <property type="component" value="Unassembled WGS sequence"/>
</dbReference>
<dbReference type="InterPro" id="IPR016181">
    <property type="entry name" value="Acyl_CoA_acyltransferase"/>
</dbReference>
<comment type="caution">
    <text evidence="2">The sequence shown here is derived from an EMBL/GenBank/DDBJ whole genome shotgun (WGS) entry which is preliminary data.</text>
</comment>
<name>A0A4Q7J5T5_9PSEU</name>
<dbReference type="OrthoDB" id="9814648at2"/>
<dbReference type="SUPFAM" id="SSF55729">
    <property type="entry name" value="Acyl-CoA N-acyltransferases (Nat)"/>
    <property type="match status" value="1"/>
</dbReference>
<dbReference type="InterPro" id="IPR000182">
    <property type="entry name" value="GNAT_dom"/>
</dbReference>
<dbReference type="AlphaFoldDB" id="A0A4Q7J5T5"/>
<evidence type="ECO:0000313" key="2">
    <source>
        <dbReference type="EMBL" id="RZQ61364.1"/>
    </source>
</evidence>
<evidence type="ECO:0000313" key="3">
    <source>
        <dbReference type="Proteomes" id="UP000292003"/>
    </source>
</evidence>
<dbReference type="PANTHER" id="PTHR43415">
    <property type="entry name" value="SPERMIDINE N(1)-ACETYLTRANSFERASE"/>
    <property type="match status" value="1"/>
</dbReference>
<evidence type="ECO:0000259" key="1">
    <source>
        <dbReference type="PROSITE" id="PS51186"/>
    </source>
</evidence>
<reference evidence="2 3" key="1">
    <citation type="submission" date="2019-02" db="EMBL/GenBank/DDBJ databases">
        <title>Draft genome sequence of Amycolatopsis sp. 8-3EHSu isolated from roots of Suaeda maritima.</title>
        <authorList>
            <person name="Duangmal K."/>
            <person name="Chantavorakit T."/>
        </authorList>
    </citation>
    <scope>NUCLEOTIDE SEQUENCE [LARGE SCALE GENOMIC DNA]</scope>
    <source>
        <strain evidence="2 3">8-3EHSu</strain>
    </source>
</reference>
<feature type="domain" description="N-acetyltransferase" evidence="1">
    <location>
        <begin position="41"/>
        <end position="191"/>
    </location>
</feature>
<accession>A0A4Q7J5T5</accession>
<gene>
    <name evidence="2" type="ORF">EWH70_23500</name>
</gene>
<keyword evidence="2" id="KW-0808">Transferase</keyword>
<dbReference type="Pfam" id="PF13302">
    <property type="entry name" value="Acetyltransf_3"/>
    <property type="match status" value="1"/>
</dbReference>
<protein>
    <submittedName>
        <fullName evidence="2">N-acetyltransferase</fullName>
    </submittedName>
</protein>
<dbReference type="PROSITE" id="PS51186">
    <property type="entry name" value="GNAT"/>
    <property type="match status" value="1"/>
</dbReference>
<proteinExistence type="predicted"/>
<dbReference type="EMBL" id="SFCC01000012">
    <property type="protein sequence ID" value="RZQ61364.1"/>
    <property type="molecule type" value="Genomic_DNA"/>
</dbReference>
<dbReference type="PANTHER" id="PTHR43415:SF3">
    <property type="entry name" value="GNAT-FAMILY ACETYLTRANSFERASE"/>
    <property type="match status" value="1"/>
</dbReference>
<dbReference type="Gene3D" id="3.40.630.30">
    <property type="match status" value="1"/>
</dbReference>